<evidence type="ECO:0000313" key="2">
    <source>
        <dbReference type="Proteomes" id="UP000281553"/>
    </source>
</evidence>
<name>A0A3P7P244_DIBLA</name>
<sequence>MVTIIVYERHKAAKEKKAAEDFPLLAGGAGSGQVNAGGDAKASPSHSRARQQLVFAVSDANCACCTNDATRVLGLLTTNLRGVTANLCSLFLPSVSQLFAGRCVTLLTLKNSRKTRTSITYSAVIKS</sequence>
<dbReference type="EMBL" id="UYRU01052757">
    <property type="protein sequence ID" value="VDN12006.1"/>
    <property type="molecule type" value="Genomic_DNA"/>
</dbReference>
<gene>
    <name evidence="1" type="ORF">DILT_LOCUS7837</name>
</gene>
<keyword evidence="2" id="KW-1185">Reference proteome</keyword>
<organism evidence="1 2">
    <name type="scientific">Dibothriocephalus latus</name>
    <name type="common">Fish tapeworm</name>
    <name type="synonym">Diphyllobothrium latum</name>
    <dbReference type="NCBI Taxonomy" id="60516"/>
    <lineage>
        <taxon>Eukaryota</taxon>
        <taxon>Metazoa</taxon>
        <taxon>Spiralia</taxon>
        <taxon>Lophotrochozoa</taxon>
        <taxon>Platyhelminthes</taxon>
        <taxon>Cestoda</taxon>
        <taxon>Eucestoda</taxon>
        <taxon>Diphyllobothriidea</taxon>
        <taxon>Diphyllobothriidae</taxon>
        <taxon>Dibothriocephalus</taxon>
    </lineage>
</organism>
<dbReference type="AlphaFoldDB" id="A0A3P7P244"/>
<dbReference type="Proteomes" id="UP000281553">
    <property type="component" value="Unassembled WGS sequence"/>
</dbReference>
<protein>
    <submittedName>
        <fullName evidence="1">Uncharacterized protein</fullName>
    </submittedName>
</protein>
<reference evidence="1 2" key="1">
    <citation type="submission" date="2018-11" db="EMBL/GenBank/DDBJ databases">
        <authorList>
            <consortium name="Pathogen Informatics"/>
        </authorList>
    </citation>
    <scope>NUCLEOTIDE SEQUENCE [LARGE SCALE GENOMIC DNA]</scope>
</reference>
<proteinExistence type="predicted"/>
<evidence type="ECO:0000313" key="1">
    <source>
        <dbReference type="EMBL" id="VDN12006.1"/>
    </source>
</evidence>
<accession>A0A3P7P244</accession>